<dbReference type="EMBL" id="WKJH01000004">
    <property type="protein sequence ID" value="MRX63939.1"/>
    <property type="molecule type" value="Genomic_DNA"/>
</dbReference>
<keyword evidence="3" id="KW-1185">Reference proteome</keyword>
<evidence type="ECO:0000313" key="2">
    <source>
        <dbReference type="EMBL" id="MRX63939.1"/>
    </source>
</evidence>
<keyword evidence="1" id="KW-0732">Signal</keyword>
<proteinExistence type="predicted"/>
<evidence type="ECO:0000256" key="1">
    <source>
        <dbReference type="SAM" id="SignalP"/>
    </source>
</evidence>
<feature type="signal peptide" evidence="1">
    <location>
        <begin position="1"/>
        <end position="17"/>
    </location>
</feature>
<accession>A0A6I2MMN9</accession>
<evidence type="ECO:0000313" key="3">
    <source>
        <dbReference type="Proteomes" id="UP000443153"/>
    </source>
</evidence>
<gene>
    <name evidence="2" type="ORF">GJ691_07135</name>
</gene>
<reference evidence="2 3" key="1">
    <citation type="submission" date="2019-11" db="EMBL/GenBank/DDBJ databases">
        <title>Maribacter lutea sp. nov., a marine bacterium isolated from intertidal sand.</title>
        <authorList>
            <person name="Liu A."/>
        </authorList>
    </citation>
    <scope>NUCLEOTIDE SEQUENCE [LARGE SCALE GENOMIC DNA]</scope>
    <source>
        <strain evidence="2 3">RZ05</strain>
    </source>
</reference>
<comment type="caution">
    <text evidence="2">The sequence shown here is derived from an EMBL/GenBank/DDBJ whole genome shotgun (WGS) entry which is preliminary data.</text>
</comment>
<dbReference type="AlphaFoldDB" id="A0A6I2MMN9"/>
<feature type="chain" id="PRO_5026281177" evidence="1">
    <location>
        <begin position="18"/>
        <end position="46"/>
    </location>
</feature>
<sequence>MKMKNLIFGILAFVALAAVTYDTGSSADEGQSIEQGIHKDKLDRRI</sequence>
<dbReference type="RefSeq" id="WP_154365281.1">
    <property type="nucleotide sequence ID" value="NZ_CANMYZ010000003.1"/>
</dbReference>
<organism evidence="2 3">
    <name type="scientific">Maribacter luteus</name>
    <dbReference type="NCBI Taxonomy" id="2594478"/>
    <lineage>
        <taxon>Bacteria</taxon>
        <taxon>Pseudomonadati</taxon>
        <taxon>Bacteroidota</taxon>
        <taxon>Flavobacteriia</taxon>
        <taxon>Flavobacteriales</taxon>
        <taxon>Flavobacteriaceae</taxon>
        <taxon>Maribacter</taxon>
    </lineage>
</organism>
<protein>
    <submittedName>
        <fullName evidence="2">Uncharacterized protein</fullName>
    </submittedName>
</protein>
<dbReference type="Proteomes" id="UP000443153">
    <property type="component" value="Unassembled WGS sequence"/>
</dbReference>
<name>A0A6I2MMN9_9FLAO</name>